<dbReference type="InterPro" id="IPR036864">
    <property type="entry name" value="Zn2-C6_fun-type_DNA-bd_sf"/>
</dbReference>
<dbReference type="EMBL" id="LT553181">
    <property type="protein sequence ID" value="SAM00399.1"/>
    <property type="molecule type" value="Genomic_DNA"/>
</dbReference>
<keyword evidence="2" id="KW-0479">Metal-binding</keyword>
<feature type="compositionally biased region" description="Acidic residues" evidence="6">
    <location>
        <begin position="162"/>
        <end position="172"/>
    </location>
</feature>
<dbReference type="SMART" id="SM00066">
    <property type="entry name" value="GAL4"/>
    <property type="match status" value="2"/>
</dbReference>
<dbReference type="Pfam" id="PF00172">
    <property type="entry name" value="Zn_clus"/>
    <property type="match status" value="2"/>
</dbReference>
<gene>
    <name evidence="8" type="primary">ABSGL_06080.1 scaffold 7611</name>
</gene>
<dbReference type="OMA" id="YFNTWYR"/>
<dbReference type="PROSITE" id="PS00463">
    <property type="entry name" value="ZN2_CY6_FUNGAL_1"/>
    <property type="match status" value="1"/>
</dbReference>
<keyword evidence="3" id="KW-0805">Transcription regulation</keyword>
<dbReference type="Gene3D" id="4.10.240.10">
    <property type="entry name" value="Zn(2)-C6 fungal-type DNA-binding domain"/>
    <property type="match status" value="2"/>
</dbReference>
<dbReference type="SUPFAM" id="SSF57701">
    <property type="entry name" value="Zn2/Cys6 DNA-binding domain"/>
    <property type="match status" value="2"/>
</dbReference>
<evidence type="ECO:0000256" key="6">
    <source>
        <dbReference type="SAM" id="MobiDB-lite"/>
    </source>
</evidence>
<dbReference type="AlphaFoldDB" id="A0A168NEP8"/>
<dbReference type="PROSITE" id="PS50048">
    <property type="entry name" value="ZN2_CY6_FUNGAL_2"/>
    <property type="match status" value="1"/>
</dbReference>
<keyword evidence="9" id="KW-1185">Reference proteome</keyword>
<feature type="domain" description="Zn(2)-C6 fungal-type" evidence="7">
    <location>
        <begin position="26"/>
        <end position="56"/>
    </location>
</feature>
<evidence type="ECO:0000259" key="7">
    <source>
        <dbReference type="PROSITE" id="PS50048"/>
    </source>
</evidence>
<dbReference type="OrthoDB" id="3477330at2759"/>
<dbReference type="CDD" id="cd12148">
    <property type="entry name" value="fungal_TF_MHR"/>
    <property type="match status" value="1"/>
</dbReference>
<reference evidence="8" key="1">
    <citation type="submission" date="2016-04" db="EMBL/GenBank/DDBJ databases">
        <authorList>
            <person name="Evans L.H."/>
            <person name="Alamgir A."/>
            <person name="Owens N."/>
            <person name="Weber N.D."/>
            <person name="Virtaneva K."/>
            <person name="Barbian K."/>
            <person name="Babar A."/>
            <person name="Rosenke K."/>
        </authorList>
    </citation>
    <scope>NUCLEOTIDE SEQUENCE [LARGE SCALE GENOMIC DNA]</scope>
    <source>
        <strain evidence="8">CBS 101.48</strain>
    </source>
</reference>
<dbReference type="InterPro" id="IPR001138">
    <property type="entry name" value="Zn2Cys6_DnaBD"/>
</dbReference>
<comment type="subcellular location">
    <subcellularLocation>
        <location evidence="1">Nucleus</location>
    </subcellularLocation>
</comment>
<sequence length="925" mass="103705">MSDEAKEPPNNDKKGDSTNSANLNAACFRCRGFRHACDRKRPGCTRCSKRGLTCTYPEAAPTLKKLQKATETLGDRIKKFSDRLKAGEGMATISLQRLARGNNDDTLPVTDDSNHSGGNGDEDDGDGSDKTNNLMAHSPDTRSIHSTHSDSVSETTFNTDHGDDDTDSLDEDDRPRQKKKRVASTTHFSVYPCSKCFKDLQQCDLTLPHCTRCEANGFTCEYTKTEPKANHVSQVLNTMNKVMDQWQESIDKMAKDFAQKTRDFSAKANHSLKIKPIQPFAWKITSTNKGLSVESSVSSYNDLSTLVEQFKRSMNITPNKTAPEIMMAKRESSPYSDISESPLELDDTSSITSSSISYATWNTWAHPTHAMPQDHPIEISQDLTDNLIELFCRTPCCSAIRIPTIDPADFLARYKNPDPAQRPATVLVFAVCAMAARNAFQLHVWAKQPAFEPPQYNMGKSLSMAYALRGRELLAECFDEPSLDHCQAAYILSYSNHQNGFPSGIYAYDWIAHTMAQHLGLYSNDRDLTQRERMLVWNLYHCNTWHRVLQGDSSSTSGEDSPLYPKCPLPDLPVRPSDNQLLSPTPNNEVINYYTQSVSVYVMELQLLREQAMARLVTAHESDKTDTALPQDLLAMQHQLALFYQRLPPDWQNIELEIPMATPHQHQQPDHYHEPSCHSHLHQSDQCDIFNMAPSPLLSSADSFSTSTLPTIDSPPLSARTTVNDSDCHYTVDGPAFAHYCVLYVHVFYYINQILLYQPFFSSDRPPNSEFAVHSLQVCMQACASITQILEIMAKQCGECNVPLLAFIFTNVVHIKLLSYENDPVYQEFAAFHLQKSITIAKLSSNYAYDFELAQTFVGLMEQDVQQRLANLYVNNIDLSSIDFSSDYCTPTATVFTDPAHLSTPQSSSMLSSPAPTDIMDACLV</sequence>
<evidence type="ECO:0000256" key="5">
    <source>
        <dbReference type="ARBA" id="ARBA00023242"/>
    </source>
</evidence>
<evidence type="ECO:0000313" key="8">
    <source>
        <dbReference type="EMBL" id="SAM00399.1"/>
    </source>
</evidence>
<dbReference type="GO" id="GO:0000981">
    <property type="term" value="F:DNA-binding transcription factor activity, RNA polymerase II-specific"/>
    <property type="evidence" value="ECO:0007669"/>
    <property type="project" value="InterPro"/>
</dbReference>
<proteinExistence type="predicted"/>
<evidence type="ECO:0000256" key="1">
    <source>
        <dbReference type="ARBA" id="ARBA00004123"/>
    </source>
</evidence>
<dbReference type="CDD" id="cd00067">
    <property type="entry name" value="GAL4"/>
    <property type="match status" value="1"/>
</dbReference>
<dbReference type="PANTHER" id="PTHR47338">
    <property type="entry name" value="ZN(II)2CYS6 TRANSCRIPTION FACTOR (EUROFUNG)-RELATED"/>
    <property type="match status" value="1"/>
</dbReference>
<dbReference type="PANTHER" id="PTHR47338:SF5">
    <property type="entry name" value="ZN(II)2CYS6 TRANSCRIPTION FACTOR (EUROFUNG)"/>
    <property type="match status" value="1"/>
</dbReference>
<keyword evidence="5" id="KW-0539">Nucleus</keyword>
<evidence type="ECO:0000256" key="4">
    <source>
        <dbReference type="ARBA" id="ARBA00023163"/>
    </source>
</evidence>
<dbReference type="GO" id="GO:0008270">
    <property type="term" value="F:zinc ion binding"/>
    <property type="evidence" value="ECO:0007669"/>
    <property type="project" value="InterPro"/>
</dbReference>
<dbReference type="STRING" id="4829.A0A168NEP8"/>
<organism evidence="8">
    <name type="scientific">Absidia glauca</name>
    <name type="common">Pin mould</name>
    <dbReference type="NCBI Taxonomy" id="4829"/>
    <lineage>
        <taxon>Eukaryota</taxon>
        <taxon>Fungi</taxon>
        <taxon>Fungi incertae sedis</taxon>
        <taxon>Mucoromycota</taxon>
        <taxon>Mucoromycotina</taxon>
        <taxon>Mucoromycetes</taxon>
        <taxon>Mucorales</taxon>
        <taxon>Cunninghamellaceae</taxon>
        <taxon>Absidia</taxon>
    </lineage>
</organism>
<protein>
    <recommendedName>
        <fullName evidence="7">Zn(2)-C6 fungal-type domain-containing protein</fullName>
    </recommendedName>
</protein>
<evidence type="ECO:0000256" key="3">
    <source>
        <dbReference type="ARBA" id="ARBA00023015"/>
    </source>
</evidence>
<dbReference type="InterPro" id="IPR050815">
    <property type="entry name" value="TF_fung"/>
</dbReference>
<name>A0A168NEP8_ABSGL</name>
<dbReference type="GO" id="GO:0005634">
    <property type="term" value="C:nucleus"/>
    <property type="evidence" value="ECO:0007669"/>
    <property type="project" value="UniProtKB-SubCell"/>
</dbReference>
<evidence type="ECO:0000313" key="9">
    <source>
        <dbReference type="Proteomes" id="UP000078561"/>
    </source>
</evidence>
<feature type="region of interest" description="Disordered" evidence="6">
    <location>
        <begin position="96"/>
        <end position="184"/>
    </location>
</feature>
<accession>A0A168NEP8</accession>
<keyword evidence="4" id="KW-0804">Transcription</keyword>
<evidence type="ECO:0000256" key="2">
    <source>
        <dbReference type="ARBA" id="ARBA00022723"/>
    </source>
</evidence>
<dbReference type="InParanoid" id="A0A168NEP8"/>
<feature type="compositionally biased region" description="Polar residues" evidence="6">
    <location>
        <begin position="144"/>
        <end position="154"/>
    </location>
</feature>
<dbReference type="Proteomes" id="UP000078561">
    <property type="component" value="Unassembled WGS sequence"/>
</dbReference>